<reference evidence="9" key="1">
    <citation type="journal article" date="2014" name="Int. J. Syst. Evol. Microbiol.">
        <title>Complete genome sequence of Corynebacterium casei LMG S-19264T (=DSM 44701T), isolated from a smear-ripened cheese.</title>
        <authorList>
            <consortium name="US DOE Joint Genome Institute (JGI-PGF)"/>
            <person name="Walter F."/>
            <person name="Albersmeier A."/>
            <person name="Kalinowski J."/>
            <person name="Ruckert C."/>
        </authorList>
    </citation>
    <scope>NUCLEOTIDE SEQUENCE</scope>
    <source>
        <strain evidence="9">CGMCC 1.3617</strain>
    </source>
</reference>
<dbReference type="Pfam" id="PF04116">
    <property type="entry name" value="FA_hydroxylase"/>
    <property type="match status" value="1"/>
</dbReference>
<evidence type="ECO:0000256" key="6">
    <source>
        <dbReference type="ARBA" id="ARBA00023136"/>
    </source>
</evidence>
<feature type="transmembrane region" description="Helical" evidence="7">
    <location>
        <begin position="6"/>
        <end position="24"/>
    </location>
</feature>
<evidence type="ECO:0000256" key="1">
    <source>
        <dbReference type="ARBA" id="ARBA00004127"/>
    </source>
</evidence>
<proteinExistence type="predicted"/>
<dbReference type="AlphaFoldDB" id="A0A917L076"/>
<feature type="transmembrane region" description="Helical" evidence="7">
    <location>
        <begin position="142"/>
        <end position="165"/>
    </location>
</feature>
<organism evidence="9 10">
    <name type="scientific">Neoroseomonas lacus</name>
    <dbReference type="NCBI Taxonomy" id="287609"/>
    <lineage>
        <taxon>Bacteria</taxon>
        <taxon>Pseudomonadati</taxon>
        <taxon>Pseudomonadota</taxon>
        <taxon>Alphaproteobacteria</taxon>
        <taxon>Acetobacterales</taxon>
        <taxon>Acetobacteraceae</taxon>
        <taxon>Neoroseomonas</taxon>
    </lineage>
</organism>
<feature type="transmembrane region" description="Helical" evidence="7">
    <location>
        <begin position="77"/>
        <end position="94"/>
    </location>
</feature>
<evidence type="ECO:0000313" key="10">
    <source>
        <dbReference type="Proteomes" id="UP000661507"/>
    </source>
</evidence>
<dbReference type="Proteomes" id="UP000661507">
    <property type="component" value="Unassembled WGS sequence"/>
</dbReference>
<gene>
    <name evidence="9" type="ORF">GCM10011320_49920</name>
</gene>
<dbReference type="GO" id="GO:0050479">
    <property type="term" value="F:glyceryl-ether monooxygenase activity"/>
    <property type="evidence" value="ECO:0007669"/>
    <property type="project" value="TreeGrafter"/>
</dbReference>
<evidence type="ECO:0000256" key="4">
    <source>
        <dbReference type="ARBA" id="ARBA00023002"/>
    </source>
</evidence>
<evidence type="ECO:0000256" key="2">
    <source>
        <dbReference type="ARBA" id="ARBA00022692"/>
    </source>
</evidence>
<dbReference type="InterPro" id="IPR051689">
    <property type="entry name" value="Sterol_desaturase/TMEM195"/>
</dbReference>
<comment type="caution">
    <text evidence="9">The sequence shown here is derived from an EMBL/GenBank/DDBJ whole genome shotgun (WGS) entry which is preliminary data.</text>
</comment>
<reference evidence="9" key="2">
    <citation type="submission" date="2020-09" db="EMBL/GenBank/DDBJ databases">
        <authorList>
            <person name="Sun Q."/>
            <person name="Zhou Y."/>
        </authorList>
    </citation>
    <scope>NUCLEOTIDE SEQUENCE</scope>
    <source>
        <strain evidence="9">CGMCC 1.3617</strain>
    </source>
</reference>
<keyword evidence="5" id="KW-0443">Lipid metabolism</keyword>
<dbReference type="GO" id="GO:0008610">
    <property type="term" value="P:lipid biosynthetic process"/>
    <property type="evidence" value="ECO:0007669"/>
    <property type="project" value="InterPro"/>
</dbReference>
<evidence type="ECO:0000256" key="3">
    <source>
        <dbReference type="ARBA" id="ARBA00022989"/>
    </source>
</evidence>
<keyword evidence="10" id="KW-1185">Reference proteome</keyword>
<dbReference type="GO" id="GO:0005506">
    <property type="term" value="F:iron ion binding"/>
    <property type="evidence" value="ECO:0007669"/>
    <property type="project" value="InterPro"/>
</dbReference>
<keyword evidence="4" id="KW-0560">Oxidoreductase</keyword>
<name>A0A917L076_9PROT</name>
<dbReference type="EMBL" id="BMKW01000014">
    <property type="protein sequence ID" value="GGJ36207.1"/>
    <property type="molecule type" value="Genomic_DNA"/>
</dbReference>
<dbReference type="PANTHER" id="PTHR21624">
    <property type="entry name" value="STEROL DESATURASE-RELATED PROTEIN"/>
    <property type="match status" value="1"/>
</dbReference>
<sequence>MSQNPLLLALPALMAAGLIEAMLWRRLHGQRYPWGEGLASIGVAIGQAVQRLLAGGVVAALFFAVWQWRLWTVPLDTAWGIALLFLAVEFAYYWHHRLHHRVRWFWATHAVHHSPNEMTFLTAIRLGWTAEISGGFLPFLPLALLGFHPVGIFAALAANLIYQFWIHTEMVPRLGWLELVLNTPSNHRVHHASNERYLDRNFGGVLVIFDRLFGTYVAEAQDEPCRYGLTTPLVSTNPVTIAFHEWRNMLRDARRARGWKAKLRMLFGPPGAPLETP</sequence>
<keyword evidence="6 7" id="KW-0472">Membrane</keyword>
<feature type="domain" description="Fatty acid hydroxylase" evidence="8">
    <location>
        <begin position="82"/>
        <end position="215"/>
    </location>
</feature>
<dbReference type="InterPro" id="IPR006694">
    <property type="entry name" value="Fatty_acid_hydroxylase"/>
</dbReference>
<feature type="transmembrane region" description="Helical" evidence="7">
    <location>
        <begin position="52"/>
        <end position="71"/>
    </location>
</feature>
<evidence type="ECO:0000313" key="9">
    <source>
        <dbReference type="EMBL" id="GGJ36207.1"/>
    </source>
</evidence>
<evidence type="ECO:0000256" key="7">
    <source>
        <dbReference type="SAM" id="Phobius"/>
    </source>
</evidence>
<protein>
    <submittedName>
        <fullName evidence="9">Sterol desaturase</fullName>
    </submittedName>
</protein>
<dbReference type="GO" id="GO:0012505">
    <property type="term" value="C:endomembrane system"/>
    <property type="evidence" value="ECO:0007669"/>
    <property type="project" value="UniProtKB-SubCell"/>
</dbReference>
<accession>A0A917L076</accession>
<dbReference type="PANTHER" id="PTHR21624:SF1">
    <property type="entry name" value="ALKYLGLYCEROL MONOOXYGENASE"/>
    <property type="match status" value="1"/>
</dbReference>
<dbReference type="RefSeq" id="WP_188971931.1">
    <property type="nucleotide sequence ID" value="NZ_BMKW01000014.1"/>
</dbReference>
<dbReference type="GO" id="GO:0016020">
    <property type="term" value="C:membrane"/>
    <property type="evidence" value="ECO:0007669"/>
    <property type="project" value="GOC"/>
</dbReference>
<comment type="subcellular location">
    <subcellularLocation>
        <location evidence="1">Endomembrane system</location>
        <topology evidence="1">Multi-pass membrane protein</topology>
    </subcellularLocation>
</comment>
<keyword evidence="3 7" id="KW-1133">Transmembrane helix</keyword>
<evidence type="ECO:0000259" key="8">
    <source>
        <dbReference type="Pfam" id="PF04116"/>
    </source>
</evidence>
<keyword evidence="2 7" id="KW-0812">Transmembrane</keyword>
<evidence type="ECO:0000256" key="5">
    <source>
        <dbReference type="ARBA" id="ARBA00023098"/>
    </source>
</evidence>
<dbReference type="GO" id="GO:0006643">
    <property type="term" value="P:membrane lipid metabolic process"/>
    <property type="evidence" value="ECO:0007669"/>
    <property type="project" value="TreeGrafter"/>
</dbReference>